<keyword evidence="2" id="KW-1185">Reference proteome</keyword>
<keyword evidence="1" id="KW-0812">Transmembrane</keyword>
<dbReference type="RefSeq" id="XP_017775069.1">
    <property type="nucleotide sequence ID" value="XM_017919580.1"/>
</dbReference>
<proteinExistence type="predicted"/>
<protein>
    <submittedName>
        <fullName evidence="3">Uncharacterized protein LOC108561579</fullName>
    </submittedName>
</protein>
<reference evidence="3" key="1">
    <citation type="submission" date="2025-08" db="UniProtKB">
        <authorList>
            <consortium name="RefSeq"/>
        </authorList>
    </citation>
    <scope>IDENTIFICATION</scope>
    <source>
        <tissue evidence="3">Whole Larva</tissue>
    </source>
</reference>
<feature type="transmembrane region" description="Helical" evidence="1">
    <location>
        <begin position="79"/>
        <end position="102"/>
    </location>
</feature>
<evidence type="ECO:0000256" key="1">
    <source>
        <dbReference type="SAM" id="Phobius"/>
    </source>
</evidence>
<dbReference type="PANTHER" id="PTHR33444">
    <property type="entry name" value="SI:DKEY-19B23.12-RELATED"/>
    <property type="match status" value="1"/>
</dbReference>
<keyword evidence="1" id="KW-0472">Membrane</keyword>
<dbReference type="PANTHER" id="PTHR33444:SF2">
    <property type="entry name" value="MARVEL DOMAIN-CONTAINING PROTEIN"/>
    <property type="match status" value="1"/>
</dbReference>
<dbReference type="GeneID" id="108561579"/>
<dbReference type="Proteomes" id="UP000695000">
    <property type="component" value="Unplaced"/>
</dbReference>
<gene>
    <name evidence="3" type="primary">LOC108561579</name>
</gene>
<accession>A0ABM1MKG9</accession>
<organism evidence="2 3">
    <name type="scientific">Nicrophorus vespilloides</name>
    <name type="common">Boreal carrion beetle</name>
    <dbReference type="NCBI Taxonomy" id="110193"/>
    <lineage>
        <taxon>Eukaryota</taxon>
        <taxon>Metazoa</taxon>
        <taxon>Ecdysozoa</taxon>
        <taxon>Arthropoda</taxon>
        <taxon>Hexapoda</taxon>
        <taxon>Insecta</taxon>
        <taxon>Pterygota</taxon>
        <taxon>Neoptera</taxon>
        <taxon>Endopterygota</taxon>
        <taxon>Coleoptera</taxon>
        <taxon>Polyphaga</taxon>
        <taxon>Staphyliniformia</taxon>
        <taxon>Silphidae</taxon>
        <taxon>Nicrophorinae</taxon>
        <taxon>Nicrophorus</taxon>
    </lineage>
</organism>
<keyword evidence="1" id="KW-1133">Transmembrane helix</keyword>
<dbReference type="InterPro" id="IPR040350">
    <property type="entry name" value="TMEM272"/>
</dbReference>
<feature type="transmembrane region" description="Helical" evidence="1">
    <location>
        <begin position="54"/>
        <end position="72"/>
    </location>
</feature>
<name>A0ABM1MKG9_NICVS</name>
<evidence type="ECO:0000313" key="3">
    <source>
        <dbReference type="RefSeq" id="XP_017775069.1"/>
    </source>
</evidence>
<evidence type="ECO:0000313" key="2">
    <source>
        <dbReference type="Proteomes" id="UP000695000"/>
    </source>
</evidence>
<sequence length="156" mass="17538">MAVEKAKSEPDGLEKVKTSSPVINASLVLLYAILSSMFVTGWVTLNSCPINKLIPIYLIVAGSTGILTKVLLSTTNKYVFNFVLLLVAFDVALQIFGSYVVYNEYQPNYDKDAGPYCSRVAYLLAFWMLNIFYSMTGLFLLLSCCYFLMRNSFRKT</sequence>
<feature type="transmembrane region" description="Helical" evidence="1">
    <location>
        <begin position="21"/>
        <end position="42"/>
    </location>
</feature>
<feature type="transmembrane region" description="Helical" evidence="1">
    <location>
        <begin position="122"/>
        <end position="149"/>
    </location>
</feature>